<gene>
    <name evidence="16" type="ORF">OXX778_LOCUS5301</name>
</gene>
<evidence type="ECO:0000313" key="17">
    <source>
        <dbReference type="Proteomes" id="UP000663879"/>
    </source>
</evidence>
<dbReference type="EMBL" id="CAJNOC010000569">
    <property type="protein sequence ID" value="CAF0777916.1"/>
    <property type="molecule type" value="Genomic_DNA"/>
</dbReference>
<keyword evidence="9" id="KW-0408">Iron</keyword>
<keyword evidence="7" id="KW-0249">Electron transport</keyword>
<proteinExistence type="predicted"/>
<feature type="transmembrane region" description="Helical" evidence="12">
    <location>
        <begin position="494"/>
        <end position="516"/>
    </location>
</feature>
<feature type="signal peptide" evidence="13">
    <location>
        <begin position="1"/>
        <end position="18"/>
    </location>
</feature>
<evidence type="ECO:0000256" key="12">
    <source>
        <dbReference type="SAM" id="Phobius"/>
    </source>
</evidence>
<dbReference type="PROSITE" id="PS50939">
    <property type="entry name" value="CYTOCHROME_B561"/>
    <property type="match status" value="1"/>
</dbReference>
<dbReference type="AlphaFoldDB" id="A0A813R3C8"/>
<name>A0A813R3C8_9BILA</name>
<dbReference type="EC" id="7.2.1.3" evidence="11"/>
<evidence type="ECO:0000256" key="13">
    <source>
        <dbReference type="SAM" id="SignalP"/>
    </source>
</evidence>
<dbReference type="PROSITE" id="PS50836">
    <property type="entry name" value="DOMON"/>
    <property type="match status" value="1"/>
</dbReference>
<evidence type="ECO:0000256" key="1">
    <source>
        <dbReference type="ARBA" id="ARBA00001970"/>
    </source>
</evidence>
<comment type="caution">
    <text evidence="16">The sequence shown here is derived from an EMBL/GenBank/DDBJ whole genome shotgun (WGS) entry which is preliminary data.</text>
</comment>
<evidence type="ECO:0000256" key="4">
    <source>
        <dbReference type="ARBA" id="ARBA00022617"/>
    </source>
</evidence>
<keyword evidence="17" id="KW-1185">Reference proteome</keyword>
<keyword evidence="4" id="KW-0349">Heme</keyword>
<dbReference type="Pfam" id="PF03188">
    <property type="entry name" value="Cytochrom_B561"/>
    <property type="match status" value="1"/>
</dbReference>
<dbReference type="InterPro" id="IPR005018">
    <property type="entry name" value="DOMON_domain"/>
</dbReference>
<keyword evidence="5 12" id="KW-0812">Transmembrane</keyword>
<keyword evidence="6" id="KW-0479">Metal-binding</keyword>
<feature type="transmembrane region" description="Helical" evidence="12">
    <location>
        <begin position="430"/>
        <end position="449"/>
    </location>
</feature>
<evidence type="ECO:0000259" key="14">
    <source>
        <dbReference type="PROSITE" id="PS50836"/>
    </source>
</evidence>
<dbReference type="OrthoDB" id="2419613at2759"/>
<dbReference type="GO" id="GO:0140575">
    <property type="term" value="F:transmembrane monodehydroascorbate reductase activity"/>
    <property type="evidence" value="ECO:0007669"/>
    <property type="project" value="InterPro"/>
</dbReference>
<comment type="cofactor">
    <cofactor evidence="1">
        <name>heme b</name>
        <dbReference type="ChEBI" id="CHEBI:60344"/>
    </cofactor>
</comment>
<evidence type="ECO:0000256" key="6">
    <source>
        <dbReference type="ARBA" id="ARBA00022723"/>
    </source>
</evidence>
<keyword evidence="10 12" id="KW-0472">Membrane</keyword>
<dbReference type="SMART" id="SM00665">
    <property type="entry name" value="B561"/>
    <property type="match status" value="1"/>
</dbReference>
<reference evidence="16" key="1">
    <citation type="submission" date="2021-02" db="EMBL/GenBank/DDBJ databases">
        <authorList>
            <person name="Nowell W R."/>
        </authorList>
    </citation>
    <scope>NUCLEOTIDE SEQUENCE</scope>
    <source>
        <strain evidence="16">Ploen Becks lab</strain>
    </source>
</reference>
<evidence type="ECO:0000256" key="9">
    <source>
        <dbReference type="ARBA" id="ARBA00023004"/>
    </source>
</evidence>
<feature type="chain" id="PRO_5032898016" description="ascorbate ferrireductase (transmembrane)" evidence="13">
    <location>
        <begin position="19"/>
        <end position="614"/>
    </location>
</feature>
<dbReference type="PANTHER" id="PTHR15422:SF24">
    <property type="entry name" value="DOMON RELATED DOMAIN-CONTAINING PROTEIN"/>
    <property type="match status" value="1"/>
</dbReference>
<accession>A0A813R3C8</accession>
<dbReference type="GO" id="GO:0046872">
    <property type="term" value="F:metal ion binding"/>
    <property type="evidence" value="ECO:0007669"/>
    <property type="project" value="UniProtKB-KW"/>
</dbReference>
<keyword evidence="8 12" id="KW-1133">Transmembrane helix</keyword>
<keyword evidence="13" id="KW-0732">Signal</keyword>
<organism evidence="16 17">
    <name type="scientific">Brachionus calyciflorus</name>
    <dbReference type="NCBI Taxonomy" id="104777"/>
    <lineage>
        <taxon>Eukaryota</taxon>
        <taxon>Metazoa</taxon>
        <taxon>Spiralia</taxon>
        <taxon>Gnathifera</taxon>
        <taxon>Rotifera</taxon>
        <taxon>Eurotatoria</taxon>
        <taxon>Monogononta</taxon>
        <taxon>Pseudotrocha</taxon>
        <taxon>Ploima</taxon>
        <taxon>Brachionidae</taxon>
        <taxon>Brachionus</taxon>
    </lineage>
</organism>
<dbReference type="Pfam" id="PF03351">
    <property type="entry name" value="DOMON"/>
    <property type="match status" value="1"/>
</dbReference>
<dbReference type="Gene3D" id="1.20.120.1770">
    <property type="match status" value="1"/>
</dbReference>
<feature type="domain" description="DOMON" evidence="14">
    <location>
        <begin position="228"/>
        <end position="346"/>
    </location>
</feature>
<dbReference type="InterPro" id="IPR006593">
    <property type="entry name" value="Cyt_b561/ferric_Rdtase_TM"/>
</dbReference>
<evidence type="ECO:0000256" key="7">
    <source>
        <dbReference type="ARBA" id="ARBA00022982"/>
    </source>
</evidence>
<evidence type="ECO:0000313" key="16">
    <source>
        <dbReference type="EMBL" id="CAF0777916.1"/>
    </source>
</evidence>
<evidence type="ECO:0000256" key="2">
    <source>
        <dbReference type="ARBA" id="ARBA00004141"/>
    </source>
</evidence>
<feature type="domain" description="Cytochrome b561" evidence="15">
    <location>
        <begin position="350"/>
        <end position="554"/>
    </location>
</feature>
<feature type="transmembrane region" description="Helical" evidence="12">
    <location>
        <begin position="461"/>
        <end position="482"/>
    </location>
</feature>
<feature type="transmembrane region" description="Helical" evidence="12">
    <location>
        <begin position="528"/>
        <end position="547"/>
    </location>
</feature>
<dbReference type="Proteomes" id="UP000663879">
    <property type="component" value="Unassembled WGS sequence"/>
</dbReference>
<evidence type="ECO:0000259" key="15">
    <source>
        <dbReference type="PROSITE" id="PS50939"/>
    </source>
</evidence>
<dbReference type="InterPro" id="IPR045150">
    <property type="entry name" value="CYB561D1/2"/>
</dbReference>
<keyword evidence="3" id="KW-0813">Transport</keyword>
<evidence type="ECO:0000256" key="3">
    <source>
        <dbReference type="ARBA" id="ARBA00022448"/>
    </source>
</evidence>
<dbReference type="GO" id="GO:0140571">
    <property type="term" value="F:transmembrane ascorbate ferrireductase activity"/>
    <property type="evidence" value="ECO:0007669"/>
    <property type="project" value="UniProtKB-EC"/>
</dbReference>
<dbReference type="CDD" id="cd08760">
    <property type="entry name" value="Cyt_b561_FRRS1_like"/>
    <property type="match status" value="1"/>
</dbReference>
<evidence type="ECO:0000256" key="11">
    <source>
        <dbReference type="ARBA" id="ARBA00024225"/>
    </source>
</evidence>
<dbReference type="PANTHER" id="PTHR15422">
    <property type="entry name" value="OS05G0565100 PROTEIN"/>
    <property type="match status" value="1"/>
</dbReference>
<dbReference type="GO" id="GO:0016020">
    <property type="term" value="C:membrane"/>
    <property type="evidence" value="ECO:0007669"/>
    <property type="project" value="UniProtKB-SubCell"/>
</dbReference>
<protein>
    <recommendedName>
        <fullName evidence="11">ascorbate ferrireductase (transmembrane)</fullName>
        <ecNumber evidence="11">7.2.1.3</ecNumber>
    </recommendedName>
</protein>
<evidence type="ECO:0000256" key="10">
    <source>
        <dbReference type="ARBA" id="ARBA00023136"/>
    </source>
</evidence>
<dbReference type="GO" id="GO:0020037">
    <property type="term" value="F:heme binding"/>
    <property type="evidence" value="ECO:0007669"/>
    <property type="project" value="TreeGrafter"/>
</dbReference>
<feature type="transmembrane region" description="Helical" evidence="12">
    <location>
        <begin position="592"/>
        <end position="613"/>
    </location>
</feature>
<sequence>MFFKNLIIFLIFVLITKSSQFNFDKNYCLKTSRIESKTPANNKLIINSAFSLDLSSDNYVIDSKNSLIIKIISSLNNNNDIRKVIIQAKLLSDDDNDERVLGSWNLPVESKNKVIDCFGKQDTILNNDFHNENFEWNLEDKSIPNDSSVYFGASIIGSDDKLTNIKSNLVKLVNLENDKNLKSSLTSESKTRSKRNAVEFFRSSTQQCGLRRSCYVSLNTCDIDPKTCNFVLSWEYDGQLINYELTGLSHAWIAVVLSQDRYLGNDNIIVCSRYADNEKLSIDHYFKKKDDSTLYKIEPDDYLKNKEITFSQNGAYINCKFSRPKTVDNEFVSDLSQPHYVYVERGAPGEMIVDKLNRLFQPSESQVEFANSIYVPRSTRSWLVKVHAILGIIAWVFLGSIGILLARYYKPLWPNHVLHSFRVWFSFHRSIMIFVTLLSLLSLLFALVELNWGWSSNGHDYLHSVLGAIVIICSCINPILGFFRPSPTSYLRCLYFWCHWLVGVVAYCLAIPTIFIGMDLGKSDVPNWCSWVLFAWVIFHIIVELVLEIHYCCTFSQLQGNYSEKNTDYDKINKIPIKKKNPPGFRWKPSLLFVYSIVTALVVSALIIAIFLLD</sequence>
<evidence type="ECO:0000256" key="5">
    <source>
        <dbReference type="ARBA" id="ARBA00022692"/>
    </source>
</evidence>
<comment type="subcellular location">
    <subcellularLocation>
        <location evidence="2">Membrane</location>
        <topology evidence="2">Multi-pass membrane protein</topology>
    </subcellularLocation>
</comment>
<feature type="transmembrane region" description="Helical" evidence="12">
    <location>
        <begin position="386"/>
        <end position="409"/>
    </location>
</feature>
<evidence type="ECO:0000256" key="8">
    <source>
        <dbReference type="ARBA" id="ARBA00022989"/>
    </source>
</evidence>